<evidence type="ECO:0000259" key="7">
    <source>
        <dbReference type="Pfam" id="PF00171"/>
    </source>
</evidence>
<feature type="active site" evidence="5">
    <location>
        <position position="221"/>
    </location>
</feature>
<evidence type="ECO:0000256" key="4">
    <source>
        <dbReference type="ARBA" id="ARBA00024226"/>
    </source>
</evidence>
<proteinExistence type="inferred from homology"/>
<dbReference type="Proteomes" id="UP000678393">
    <property type="component" value="Unassembled WGS sequence"/>
</dbReference>
<feature type="domain" description="Aldehyde dehydrogenase" evidence="7">
    <location>
        <begin position="23"/>
        <end position="98"/>
    </location>
</feature>
<evidence type="ECO:0000256" key="5">
    <source>
        <dbReference type="PROSITE-ProRule" id="PRU10007"/>
    </source>
</evidence>
<accession>A0A8S3YDS2</accession>
<keyword evidence="9" id="KW-1185">Reference proteome</keyword>
<feature type="non-terminal residue" evidence="8">
    <location>
        <position position="352"/>
    </location>
</feature>
<evidence type="ECO:0000256" key="1">
    <source>
        <dbReference type="ARBA" id="ARBA00009986"/>
    </source>
</evidence>
<keyword evidence="3" id="KW-0520">NAD</keyword>
<dbReference type="InterPro" id="IPR016161">
    <property type="entry name" value="Ald_DH/histidinol_DH"/>
</dbReference>
<keyword evidence="2 6" id="KW-0560">Oxidoreductase</keyword>
<evidence type="ECO:0000256" key="2">
    <source>
        <dbReference type="ARBA" id="ARBA00023002"/>
    </source>
</evidence>
<comment type="similarity">
    <text evidence="1 6">Belongs to the aldehyde dehydrogenase family.</text>
</comment>
<dbReference type="EMBL" id="CAJHNH020000022">
    <property type="protein sequence ID" value="CAG5114674.1"/>
    <property type="molecule type" value="Genomic_DNA"/>
</dbReference>
<dbReference type="SUPFAM" id="SSF53720">
    <property type="entry name" value="ALDH-like"/>
    <property type="match status" value="1"/>
</dbReference>
<organism evidence="8 9">
    <name type="scientific">Candidula unifasciata</name>
    <dbReference type="NCBI Taxonomy" id="100452"/>
    <lineage>
        <taxon>Eukaryota</taxon>
        <taxon>Metazoa</taxon>
        <taxon>Spiralia</taxon>
        <taxon>Lophotrochozoa</taxon>
        <taxon>Mollusca</taxon>
        <taxon>Gastropoda</taxon>
        <taxon>Heterobranchia</taxon>
        <taxon>Euthyneura</taxon>
        <taxon>Panpulmonata</taxon>
        <taxon>Eupulmonata</taxon>
        <taxon>Stylommatophora</taxon>
        <taxon>Helicina</taxon>
        <taxon>Helicoidea</taxon>
        <taxon>Geomitridae</taxon>
        <taxon>Candidula</taxon>
    </lineage>
</organism>
<dbReference type="InterPro" id="IPR029510">
    <property type="entry name" value="Ald_DH_CS_GLU"/>
</dbReference>
<evidence type="ECO:0000313" key="9">
    <source>
        <dbReference type="Proteomes" id="UP000678393"/>
    </source>
</evidence>
<feature type="domain" description="Aldehyde dehydrogenase" evidence="7">
    <location>
        <begin position="100"/>
        <end position="352"/>
    </location>
</feature>
<dbReference type="Gene3D" id="3.40.605.10">
    <property type="entry name" value="Aldehyde Dehydrogenase, Chain A, domain 1"/>
    <property type="match status" value="2"/>
</dbReference>
<comment type="caution">
    <text evidence="8">The sequence shown here is derived from an EMBL/GenBank/DDBJ whole genome shotgun (WGS) entry which is preliminary data.</text>
</comment>
<evidence type="ECO:0000256" key="6">
    <source>
        <dbReference type="RuleBase" id="RU003345"/>
    </source>
</evidence>
<dbReference type="InterPro" id="IPR016163">
    <property type="entry name" value="Ald_DH_C"/>
</dbReference>
<dbReference type="GO" id="GO:0004029">
    <property type="term" value="F:aldehyde dehydrogenase (NAD+) activity"/>
    <property type="evidence" value="ECO:0007669"/>
    <property type="project" value="UniProtKB-EC"/>
</dbReference>
<dbReference type="AlphaFoldDB" id="A0A8S3YDS2"/>
<evidence type="ECO:0000256" key="3">
    <source>
        <dbReference type="ARBA" id="ARBA00023027"/>
    </source>
</evidence>
<dbReference type="PANTHER" id="PTHR11699">
    <property type="entry name" value="ALDEHYDE DEHYDROGENASE-RELATED"/>
    <property type="match status" value="1"/>
</dbReference>
<evidence type="ECO:0000313" key="8">
    <source>
        <dbReference type="EMBL" id="CAG5114674.1"/>
    </source>
</evidence>
<gene>
    <name evidence="8" type="ORF">CUNI_LOCUS232</name>
</gene>
<dbReference type="Pfam" id="PF00171">
    <property type="entry name" value="Aldedh"/>
    <property type="match status" value="2"/>
</dbReference>
<sequence length="352" mass="37966">MADLTPIRDLEVKYTQLFINNEFVNSASGKTFPTINPATGEKIADVQEADKADVDRAVEAAKAAFALGSPYRKLNASTRGQLLNKVADLIERDISYIAVNGNHFSYTRHEPVGICGQITPWNYPLMMATWKIAPAIAAGNVVILKPAEQTPLTALYLASLIKEAGFPAGVVNILPGYGPTAGAAITSHPDINKVAFTGSTEVGQIILQAAGATNIKRTTLELGGKSPCVIFDDVDLDKVVPQAQEACMTNMGQCCVAGTRTFVQEKIYDDFVARSKELAKTRKIGDPFDCSTVNGPQIDEEQFNKILDLIQSGKKDGAKLEVGGERFGDKGYFIKPTVFSGVTDDMRIAKEE</sequence>
<dbReference type="EC" id="1.2.1.3" evidence="4"/>
<dbReference type="InterPro" id="IPR015590">
    <property type="entry name" value="Aldehyde_DH_dom"/>
</dbReference>
<reference evidence="8" key="1">
    <citation type="submission" date="2021-04" db="EMBL/GenBank/DDBJ databases">
        <authorList>
            <consortium name="Molecular Ecology Group"/>
        </authorList>
    </citation>
    <scope>NUCLEOTIDE SEQUENCE</scope>
</reference>
<dbReference type="OrthoDB" id="310895at2759"/>
<name>A0A8S3YDS2_9EUPU</name>
<dbReference type="PROSITE" id="PS00687">
    <property type="entry name" value="ALDEHYDE_DEHYDR_GLU"/>
    <property type="match status" value="1"/>
</dbReference>
<dbReference type="FunFam" id="3.40.605.10:FF:000029">
    <property type="entry name" value="Aldehyde dehydrogenase, mitochondrial"/>
    <property type="match status" value="1"/>
</dbReference>
<dbReference type="Gene3D" id="3.40.309.10">
    <property type="entry name" value="Aldehyde Dehydrogenase, Chain A, domain 2"/>
    <property type="match status" value="1"/>
</dbReference>
<dbReference type="FunFam" id="3.40.309.10:FF:000001">
    <property type="entry name" value="Mitochondrial aldehyde dehydrogenase 2"/>
    <property type="match status" value="1"/>
</dbReference>
<protein>
    <recommendedName>
        <fullName evidence="4">aldehyde dehydrogenase (NAD(+))</fullName>
        <ecNumber evidence="4">1.2.1.3</ecNumber>
    </recommendedName>
</protein>
<dbReference type="InterPro" id="IPR016162">
    <property type="entry name" value="Ald_DH_N"/>
</dbReference>